<dbReference type="RefSeq" id="WP_170161844.1">
    <property type="nucleotide sequence ID" value="NZ_RJVA01000015.1"/>
</dbReference>
<keyword evidence="2" id="KW-1185">Reference proteome</keyword>
<gene>
    <name evidence="1" type="ORF">EDC27_2864</name>
</gene>
<proteinExistence type="predicted"/>
<accession>A0A3N1UG47</accession>
<sequence length="48" mass="5783">MPPSKFLYEREDILTFPATIEHMEMVIRFFEDRVETSNTLHLRAFEPP</sequence>
<dbReference type="EMBL" id="RJVA01000015">
    <property type="protein sequence ID" value="ROQ90244.1"/>
    <property type="molecule type" value="Genomic_DNA"/>
</dbReference>
<comment type="caution">
    <text evidence="1">The sequence shown here is derived from an EMBL/GenBank/DDBJ whole genome shotgun (WGS) entry which is preliminary data.</text>
</comment>
<dbReference type="AlphaFoldDB" id="A0A3N1UG47"/>
<evidence type="ECO:0000313" key="2">
    <source>
        <dbReference type="Proteomes" id="UP000276223"/>
    </source>
</evidence>
<evidence type="ECO:0000313" key="1">
    <source>
        <dbReference type="EMBL" id="ROQ90244.1"/>
    </source>
</evidence>
<organism evidence="1 2">
    <name type="scientific">Desulfosoma caldarium</name>
    <dbReference type="NCBI Taxonomy" id="610254"/>
    <lineage>
        <taxon>Bacteria</taxon>
        <taxon>Pseudomonadati</taxon>
        <taxon>Thermodesulfobacteriota</taxon>
        <taxon>Syntrophobacteria</taxon>
        <taxon>Syntrophobacterales</taxon>
        <taxon>Syntrophobacteraceae</taxon>
        <taxon>Desulfosoma</taxon>
    </lineage>
</organism>
<reference evidence="1 2" key="1">
    <citation type="submission" date="2018-11" db="EMBL/GenBank/DDBJ databases">
        <title>Genomic Encyclopedia of Type Strains, Phase IV (KMG-IV): sequencing the most valuable type-strain genomes for metagenomic binning, comparative biology and taxonomic classification.</title>
        <authorList>
            <person name="Goeker M."/>
        </authorList>
    </citation>
    <scope>NUCLEOTIDE SEQUENCE [LARGE SCALE GENOMIC DNA]</scope>
    <source>
        <strain evidence="1 2">DSM 22027</strain>
    </source>
</reference>
<protein>
    <submittedName>
        <fullName evidence="1">Uncharacterized protein</fullName>
    </submittedName>
</protein>
<name>A0A3N1UG47_9BACT</name>
<dbReference type="Proteomes" id="UP000276223">
    <property type="component" value="Unassembled WGS sequence"/>
</dbReference>